<dbReference type="Proteomes" id="UP001497535">
    <property type="component" value="Unassembled WGS sequence"/>
</dbReference>
<evidence type="ECO:0000313" key="1">
    <source>
        <dbReference type="EMBL" id="CAK5088345.1"/>
    </source>
</evidence>
<name>A0ACB1AE36_MELEN</name>
<proteinExistence type="predicted"/>
<dbReference type="EMBL" id="CAVMJV010000071">
    <property type="protein sequence ID" value="CAK5088345.1"/>
    <property type="molecule type" value="Genomic_DNA"/>
</dbReference>
<organism evidence="1 2">
    <name type="scientific">Meloidogyne enterolobii</name>
    <name type="common">Root-knot nematode worm</name>
    <name type="synonym">Meloidogyne mayaguensis</name>
    <dbReference type="NCBI Taxonomy" id="390850"/>
    <lineage>
        <taxon>Eukaryota</taxon>
        <taxon>Metazoa</taxon>
        <taxon>Ecdysozoa</taxon>
        <taxon>Nematoda</taxon>
        <taxon>Chromadorea</taxon>
        <taxon>Rhabditida</taxon>
        <taxon>Tylenchina</taxon>
        <taxon>Tylenchomorpha</taxon>
        <taxon>Tylenchoidea</taxon>
        <taxon>Meloidogynidae</taxon>
        <taxon>Meloidogyninae</taxon>
        <taxon>Meloidogyne</taxon>
    </lineage>
</organism>
<evidence type="ECO:0000313" key="2">
    <source>
        <dbReference type="Proteomes" id="UP001497535"/>
    </source>
</evidence>
<accession>A0ACB1AE36</accession>
<keyword evidence="2" id="KW-1185">Reference proteome</keyword>
<sequence>MNQHKFLNFEQFPEHEKIIYIGGIVVEENKRILTKRGKTESSPGEVKFILNRIVALIVASEQKLLSLKARKKGPLHFYFSKVLAKKRMYN</sequence>
<reference evidence="1" key="1">
    <citation type="submission" date="2023-11" db="EMBL/GenBank/DDBJ databases">
        <authorList>
            <person name="Poullet M."/>
        </authorList>
    </citation>
    <scope>NUCLEOTIDE SEQUENCE</scope>
    <source>
        <strain evidence="1">E1834</strain>
    </source>
</reference>
<gene>
    <name evidence="1" type="ORF">MENTE1834_LOCUS35990</name>
</gene>
<comment type="caution">
    <text evidence="1">The sequence shown here is derived from an EMBL/GenBank/DDBJ whole genome shotgun (WGS) entry which is preliminary data.</text>
</comment>
<protein>
    <submittedName>
        <fullName evidence="1">Uncharacterized protein</fullName>
    </submittedName>
</protein>